<dbReference type="SMART" id="SM00387">
    <property type="entry name" value="HATPase_c"/>
    <property type="match status" value="1"/>
</dbReference>
<evidence type="ECO:0000256" key="8">
    <source>
        <dbReference type="SAM" id="Phobius"/>
    </source>
</evidence>
<dbReference type="SMART" id="SM00304">
    <property type="entry name" value="HAMP"/>
    <property type="match status" value="1"/>
</dbReference>
<evidence type="ECO:0000313" key="11">
    <source>
        <dbReference type="Proteomes" id="UP001139347"/>
    </source>
</evidence>
<dbReference type="RefSeq" id="WP_244724231.1">
    <property type="nucleotide sequence ID" value="NZ_JALIRP010000003.1"/>
</dbReference>
<feature type="compositionally biased region" description="Basic and acidic residues" evidence="7">
    <location>
        <begin position="570"/>
        <end position="584"/>
    </location>
</feature>
<evidence type="ECO:0000256" key="5">
    <source>
        <dbReference type="ARBA" id="ARBA00022777"/>
    </source>
</evidence>
<proteinExistence type="predicted"/>
<dbReference type="GO" id="GO:0000155">
    <property type="term" value="F:phosphorelay sensor kinase activity"/>
    <property type="evidence" value="ECO:0007669"/>
    <property type="project" value="InterPro"/>
</dbReference>
<dbReference type="Proteomes" id="UP001139347">
    <property type="component" value="Unassembled WGS sequence"/>
</dbReference>
<reference evidence="10" key="1">
    <citation type="submission" date="2022-04" db="EMBL/GenBank/DDBJ databases">
        <title>Paenibacillus mangrovi sp. nov., a novel endophytic bacterium isolated from bark of Kandelia candel.</title>
        <authorList>
            <person name="Tuo L."/>
        </authorList>
    </citation>
    <scope>NUCLEOTIDE SEQUENCE</scope>
    <source>
        <strain evidence="10">KQZ6P-2</strain>
    </source>
</reference>
<dbReference type="AlphaFoldDB" id="A0A9X1WME1"/>
<keyword evidence="6 8" id="KW-0472">Membrane</keyword>
<keyword evidence="5 10" id="KW-0418">Kinase</keyword>
<evidence type="ECO:0000259" key="9">
    <source>
        <dbReference type="PROSITE" id="PS50885"/>
    </source>
</evidence>
<keyword evidence="8" id="KW-0812">Transmembrane</keyword>
<dbReference type="EMBL" id="JALIRP010000003">
    <property type="protein sequence ID" value="MCJ8011962.1"/>
    <property type="molecule type" value="Genomic_DNA"/>
</dbReference>
<dbReference type="Gene3D" id="6.10.340.10">
    <property type="match status" value="1"/>
</dbReference>
<dbReference type="InterPro" id="IPR010559">
    <property type="entry name" value="Sig_transdc_His_kin_internal"/>
</dbReference>
<evidence type="ECO:0000313" key="10">
    <source>
        <dbReference type="EMBL" id="MCJ8011962.1"/>
    </source>
</evidence>
<comment type="subcellular location">
    <subcellularLocation>
        <location evidence="1">Cell membrane</location>
        <topology evidence="1">Multi-pass membrane protein</topology>
    </subcellularLocation>
</comment>
<dbReference type="InterPro" id="IPR003594">
    <property type="entry name" value="HATPase_dom"/>
</dbReference>
<dbReference type="GO" id="GO:0005886">
    <property type="term" value="C:plasma membrane"/>
    <property type="evidence" value="ECO:0007669"/>
    <property type="project" value="UniProtKB-SubCell"/>
</dbReference>
<dbReference type="InterPro" id="IPR003660">
    <property type="entry name" value="HAMP_dom"/>
</dbReference>
<keyword evidence="8" id="KW-1133">Transmembrane helix</keyword>
<dbReference type="PANTHER" id="PTHR34220">
    <property type="entry name" value="SENSOR HISTIDINE KINASE YPDA"/>
    <property type="match status" value="1"/>
</dbReference>
<name>A0A9X1WME1_9BACL</name>
<evidence type="ECO:0000256" key="7">
    <source>
        <dbReference type="SAM" id="MobiDB-lite"/>
    </source>
</evidence>
<organism evidence="10 11">
    <name type="scientific">Paenibacillus mangrovi</name>
    <dbReference type="NCBI Taxonomy" id="2931978"/>
    <lineage>
        <taxon>Bacteria</taxon>
        <taxon>Bacillati</taxon>
        <taxon>Bacillota</taxon>
        <taxon>Bacilli</taxon>
        <taxon>Bacillales</taxon>
        <taxon>Paenibacillaceae</taxon>
        <taxon>Paenibacillus</taxon>
    </lineage>
</organism>
<dbReference type="Pfam" id="PF02518">
    <property type="entry name" value="HATPase_c"/>
    <property type="match status" value="1"/>
</dbReference>
<dbReference type="Pfam" id="PF00672">
    <property type="entry name" value="HAMP"/>
    <property type="match status" value="1"/>
</dbReference>
<evidence type="ECO:0000256" key="1">
    <source>
        <dbReference type="ARBA" id="ARBA00004651"/>
    </source>
</evidence>
<evidence type="ECO:0000256" key="3">
    <source>
        <dbReference type="ARBA" id="ARBA00022553"/>
    </source>
</evidence>
<dbReference type="PROSITE" id="PS50885">
    <property type="entry name" value="HAMP"/>
    <property type="match status" value="1"/>
</dbReference>
<dbReference type="SUPFAM" id="SSF55874">
    <property type="entry name" value="ATPase domain of HSP90 chaperone/DNA topoisomerase II/histidine kinase"/>
    <property type="match status" value="1"/>
</dbReference>
<feature type="transmembrane region" description="Helical" evidence="8">
    <location>
        <begin position="21"/>
        <end position="43"/>
    </location>
</feature>
<dbReference type="InterPro" id="IPR050640">
    <property type="entry name" value="Bact_2-comp_sensor_kinase"/>
</dbReference>
<dbReference type="Pfam" id="PF06580">
    <property type="entry name" value="His_kinase"/>
    <property type="match status" value="1"/>
</dbReference>
<gene>
    <name evidence="10" type="ORF">MUG84_09430</name>
</gene>
<keyword evidence="11" id="KW-1185">Reference proteome</keyword>
<protein>
    <submittedName>
        <fullName evidence="10">Sensor histidine kinase</fullName>
    </submittedName>
</protein>
<evidence type="ECO:0000256" key="4">
    <source>
        <dbReference type="ARBA" id="ARBA00022679"/>
    </source>
</evidence>
<feature type="region of interest" description="Disordered" evidence="7">
    <location>
        <begin position="570"/>
        <end position="594"/>
    </location>
</feature>
<dbReference type="Gene3D" id="3.30.565.10">
    <property type="entry name" value="Histidine kinase-like ATPase, C-terminal domain"/>
    <property type="match status" value="1"/>
</dbReference>
<comment type="caution">
    <text evidence="10">The sequence shown here is derived from an EMBL/GenBank/DDBJ whole genome shotgun (WGS) entry which is preliminary data.</text>
</comment>
<accession>A0A9X1WME1</accession>
<keyword evidence="4" id="KW-0808">Transferase</keyword>
<dbReference type="PANTHER" id="PTHR34220:SF7">
    <property type="entry name" value="SENSOR HISTIDINE KINASE YPDA"/>
    <property type="match status" value="1"/>
</dbReference>
<evidence type="ECO:0000256" key="2">
    <source>
        <dbReference type="ARBA" id="ARBA00022475"/>
    </source>
</evidence>
<feature type="domain" description="HAMP" evidence="9">
    <location>
        <begin position="305"/>
        <end position="357"/>
    </location>
</feature>
<keyword evidence="3" id="KW-0597">Phosphoprotein</keyword>
<sequence length="594" mass="68791">MNARTPVWKRAYWYFKRNLRAKLFLSFFIASAVPLMILGYLSYSKSTEEIQSQMVQYGQSSITQLQSQLDLYSRQMKSTTRYIYSYLLDPINGTLHPEEPKDYASYVSQKNFNRFLDAHKTEETSGIYLITPTDVYFGSPQINVKELKEQSWWQAIPNNYRGEYWTGLHDSSYYISRNLNIPKQVIGLVFPVQSQYGYLQNSRIVVEMDATKLLETFGTLENNLHSFITIRDRDGRLIYQSPNMVKAQADDLVWNRSIESSGWSIEVRTPYEPVYRSTIMIRYFTIALIVLAFVFVLLISYLFSLRITRRIISLKNKMQLVGIGQLQSRIELDTEDELGRLGASFNKMVEKIRLLIQEVQHKEQLKKEAQLQAFHYQINPHLLLNTLNMIQWQARLKSDAEIQNMIHYLIKVLEGNLVITEELIPLEKELQTVEYYLKIQEVRYGDVFRYSIDSDPAIAFCLIPRMTLQPLLENTFFHGFEDGEGTIRIEVKEEGADLVLTLEDDGAGIEPDKLETLLLEKQTPARLGEGGLGCYNVDQKFKLHFGEMYGMRLQSEIGEGTTITIRWPKTESESGSHQEIHGESVTEPNKLTAN</sequence>
<feature type="transmembrane region" description="Helical" evidence="8">
    <location>
        <begin position="283"/>
        <end position="305"/>
    </location>
</feature>
<dbReference type="CDD" id="cd06225">
    <property type="entry name" value="HAMP"/>
    <property type="match status" value="1"/>
</dbReference>
<keyword evidence="2" id="KW-1003">Cell membrane</keyword>
<dbReference type="InterPro" id="IPR036890">
    <property type="entry name" value="HATPase_C_sf"/>
</dbReference>
<evidence type="ECO:0000256" key="6">
    <source>
        <dbReference type="ARBA" id="ARBA00023136"/>
    </source>
</evidence>
<dbReference type="SUPFAM" id="SSF158472">
    <property type="entry name" value="HAMP domain-like"/>
    <property type="match status" value="1"/>
</dbReference>